<reference evidence="1 2" key="1">
    <citation type="journal article" date="2016" name="Front. Microbiol.">
        <title>Fuerstia marisgermanicae gen. nov., sp. nov., an Unusual Member of the Phylum Planctomycetes from the German Wadden Sea.</title>
        <authorList>
            <person name="Kohn T."/>
            <person name="Heuer A."/>
            <person name="Jogler M."/>
            <person name="Vollmers J."/>
            <person name="Boedeker C."/>
            <person name="Bunk B."/>
            <person name="Rast P."/>
            <person name="Borchert D."/>
            <person name="Glockner I."/>
            <person name="Freese H.M."/>
            <person name="Klenk H.P."/>
            <person name="Overmann J."/>
            <person name="Kaster A.K."/>
            <person name="Rohde M."/>
            <person name="Wiegand S."/>
            <person name="Jogler C."/>
        </authorList>
    </citation>
    <scope>NUCLEOTIDE SEQUENCE [LARGE SCALE GENOMIC DNA]</scope>
    <source>
        <strain evidence="1 2">NH11</strain>
    </source>
</reference>
<gene>
    <name evidence="1" type="ORF">Fuma_03642</name>
</gene>
<accession>A0A1P8WIZ9</accession>
<dbReference type="Proteomes" id="UP000187735">
    <property type="component" value="Chromosome"/>
</dbReference>
<keyword evidence="2" id="KW-1185">Reference proteome</keyword>
<dbReference type="EMBL" id="CP017641">
    <property type="protein sequence ID" value="APZ94024.1"/>
    <property type="molecule type" value="Genomic_DNA"/>
</dbReference>
<protein>
    <submittedName>
        <fullName evidence="1">Uncharacterized protein</fullName>
    </submittedName>
</protein>
<sequence length="247" mass="27236">MSFSGQIYPNDTVGYFRIASATGRQPIEPIALGEFRIGSAPHCQLRLGDATIPDIHTVLTVERSGVLLQSRVTDPPVLVNGTPTTESLLLDGDLVELEDHRLLFRMVAEEDRITLDESAFTTHDDSNAADRLVEKLDEQFDLIEELTRTPDQAVVELLTAVAKTATTQQQAATQPGVANSGATELEQVKNLLQRHHEASRLRMESLTEVLDNVVRQQKLIADTLEVMSARIQALDTDNGYNQHRASA</sequence>
<evidence type="ECO:0000313" key="1">
    <source>
        <dbReference type="EMBL" id="APZ94024.1"/>
    </source>
</evidence>
<dbReference type="RefSeq" id="WP_158521054.1">
    <property type="nucleotide sequence ID" value="NZ_CP017641.1"/>
</dbReference>
<organism evidence="1 2">
    <name type="scientific">Fuerstiella marisgermanici</name>
    <dbReference type="NCBI Taxonomy" id="1891926"/>
    <lineage>
        <taxon>Bacteria</taxon>
        <taxon>Pseudomonadati</taxon>
        <taxon>Planctomycetota</taxon>
        <taxon>Planctomycetia</taxon>
        <taxon>Planctomycetales</taxon>
        <taxon>Planctomycetaceae</taxon>
        <taxon>Fuerstiella</taxon>
    </lineage>
</organism>
<dbReference type="CDD" id="cd00060">
    <property type="entry name" value="FHA"/>
    <property type="match status" value="1"/>
</dbReference>
<dbReference type="AlphaFoldDB" id="A0A1P8WIZ9"/>
<name>A0A1P8WIZ9_9PLAN</name>
<proteinExistence type="predicted"/>
<dbReference type="Gene3D" id="2.60.200.20">
    <property type="match status" value="1"/>
</dbReference>
<dbReference type="InterPro" id="IPR008984">
    <property type="entry name" value="SMAD_FHA_dom_sf"/>
</dbReference>
<dbReference type="SUPFAM" id="SSF49879">
    <property type="entry name" value="SMAD/FHA domain"/>
    <property type="match status" value="1"/>
</dbReference>
<dbReference type="KEGG" id="fmr:Fuma_03642"/>
<evidence type="ECO:0000313" key="2">
    <source>
        <dbReference type="Proteomes" id="UP000187735"/>
    </source>
</evidence>
<dbReference type="OrthoDB" id="257631at2"/>